<sequence>MVVETQAARLAAGREDRLVQLLCDEPENTMTACFLSGLGPEQNEREMGSNNLEALAAHSVISTLTSFSSSSLPLLSLSSSLPSSDTGPCRTYLKWLSSTAAYSQSAWTLQGYLQVESPNLARNSPPSHTEHPWHIAGTSATLLAPPDIDYQTPATAWPPSSAIKSPQIQASAATLLQVVVQ</sequence>
<proteinExistence type="predicted"/>
<dbReference type="EMBL" id="VSRR010013433">
    <property type="protein sequence ID" value="MPC55794.1"/>
    <property type="molecule type" value="Genomic_DNA"/>
</dbReference>
<reference evidence="1 2" key="1">
    <citation type="submission" date="2019-05" db="EMBL/GenBank/DDBJ databases">
        <title>Another draft genome of Portunus trituberculatus and its Hox gene families provides insights of decapod evolution.</title>
        <authorList>
            <person name="Jeong J.-H."/>
            <person name="Song I."/>
            <person name="Kim S."/>
            <person name="Choi T."/>
            <person name="Kim D."/>
            <person name="Ryu S."/>
            <person name="Kim W."/>
        </authorList>
    </citation>
    <scope>NUCLEOTIDE SEQUENCE [LARGE SCALE GENOMIC DNA]</scope>
    <source>
        <tissue evidence="1">Muscle</tissue>
    </source>
</reference>
<dbReference type="AlphaFoldDB" id="A0A5B7GGW4"/>
<name>A0A5B7GGW4_PORTR</name>
<comment type="caution">
    <text evidence="1">The sequence shown here is derived from an EMBL/GenBank/DDBJ whole genome shotgun (WGS) entry which is preliminary data.</text>
</comment>
<dbReference type="Proteomes" id="UP000324222">
    <property type="component" value="Unassembled WGS sequence"/>
</dbReference>
<evidence type="ECO:0000313" key="1">
    <source>
        <dbReference type="EMBL" id="MPC55794.1"/>
    </source>
</evidence>
<accession>A0A5B7GGW4</accession>
<evidence type="ECO:0000313" key="2">
    <source>
        <dbReference type="Proteomes" id="UP000324222"/>
    </source>
</evidence>
<protein>
    <submittedName>
        <fullName evidence="1">Uncharacterized protein</fullName>
    </submittedName>
</protein>
<keyword evidence="2" id="KW-1185">Reference proteome</keyword>
<organism evidence="1 2">
    <name type="scientific">Portunus trituberculatus</name>
    <name type="common">Swimming crab</name>
    <name type="synonym">Neptunus trituberculatus</name>
    <dbReference type="NCBI Taxonomy" id="210409"/>
    <lineage>
        <taxon>Eukaryota</taxon>
        <taxon>Metazoa</taxon>
        <taxon>Ecdysozoa</taxon>
        <taxon>Arthropoda</taxon>
        <taxon>Crustacea</taxon>
        <taxon>Multicrustacea</taxon>
        <taxon>Malacostraca</taxon>
        <taxon>Eumalacostraca</taxon>
        <taxon>Eucarida</taxon>
        <taxon>Decapoda</taxon>
        <taxon>Pleocyemata</taxon>
        <taxon>Brachyura</taxon>
        <taxon>Eubrachyura</taxon>
        <taxon>Portunoidea</taxon>
        <taxon>Portunidae</taxon>
        <taxon>Portuninae</taxon>
        <taxon>Portunus</taxon>
    </lineage>
</organism>
<gene>
    <name evidence="1" type="ORF">E2C01_049738</name>
</gene>